<dbReference type="EMBL" id="FZOB01000009">
    <property type="protein sequence ID" value="SNR83836.1"/>
    <property type="molecule type" value="Genomic_DNA"/>
</dbReference>
<organism evidence="2 3">
    <name type="scientific">Desulfurobacterium atlanticum</name>
    <dbReference type="NCBI Taxonomy" id="240169"/>
    <lineage>
        <taxon>Bacteria</taxon>
        <taxon>Pseudomonadati</taxon>
        <taxon>Aquificota</taxon>
        <taxon>Aquificia</taxon>
        <taxon>Desulfurobacteriales</taxon>
        <taxon>Desulfurobacteriaceae</taxon>
        <taxon>Desulfurobacterium</taxon>
    </lineage>
</organism>
<evidence type="ECO:0000313" key="2">
    <source>
        <dbReference type="EMBL" id="SNR83836.1"/>
    </source>
</evidence>
<gene>
    <name evidence="2" type="ORF">SAMN06265340_10949</name>
</gene>
<proteinExistence type="predicted"/>
<evidence type="ECO:0000259" key="1">
    <source>
        <dbReference type="Pfam" id="PF13568"/>
    </source>
</evidence>
<keyword evidence="3" id="KW-1185">Reference proteome</keyword>
<evidence type="ECO:0000313" key="3">
    <source>
        <dbReference type="Proteomes" id="UP000198405"/>
    </source>
</evidence>
<reference evidence="3" key="1">
    <citation type="submission" date="2017-06" db="EMBL/GenBank/DDBJ databases">
        <authorList>
            <person name="Varghese N."/>
            <person name="Submissions S."/>
        </authorList>
    </citation>
    <scope>NUCLEOTIDE SEQUENCE [LARGE SCALE GENOMIC DNA]</scope>
    <source>
        <strain evidence="3">DSM 15668</strain>
    </source>
</reference>
<accession>A0A238ZK50</accession>
<dbReference type="Proteomes" id="UP000198405">
    <property type="component" value="Unassembled WGS sequence"/>
</dbReference>
<dbReference type="InterPro" id="IPR025665">
    <property type="entry name" value="Beta-barrel_OMP_2"/>
</dbReference>
<dbReference type="OrthoDB" id="947434at2"/>
<feature type="domain" description="Outer membrane protein beta-barrel" evidence="1">
    <location>
        <begin position="14"/>
        <end position="193"/>
    </location>
</feature>
<dbReference type="RefSeq" id="WP_089323348.1">
    <property type="nucleotide sequence ID" value="NZ_FZOB01000009.1"/>
</dbReference>
<protein>
    <submittedName>
        <fullName evidence="2">Outer membrane protein beta-barrel domain-containing protein</fullName>
    </submittedName>
</protein>
<sequence length="217" mass="23590">MVLAGVFLSTAGNAQESGLENIKYGVKGGLTIGKLSTNFDEVVEQYFPVGVAETYTENSAVGFAVGGYVETQIAPNLSAELDTFIVQKNGKVEVEVPDYNFKYESDIKLTYLEIAPTIKYSVSNFYVLGGPFLAYILSAKYDETVTVSGVSTSDSGDIEDISSLDYGLTFGVGMTYGKFLAEIRFDLGLKDIDDATTDNVEEEVKTRALYMMAGYTF</sequence>
<dbReference type="AlphaFoldDB" id="A0A238ZK50"/>
<name>A0A238ZK50_9BACT</name>
<dbReference type="Pfam" id="PF13568">
    <property type="entry name" value="OMP_b-brl_2"/>
    <property type="match status" value="1"/>
</dbReference>